<dbReference type="InterPro" id="IPR000515">
    <property type="entry name" value="MetI-like"/>
</dbReference>
<dbReference type="Pfam" id="PF12911">
    <property type="entry name" value="OppC_N"/>
    <property type="match status" value="1"/>
</dbReference>
<keyword evidence="6" id="KW-0653">Protein transport</keyword>
<feature type="transmembrane region" description="Helical" evidence="10">
    <location>
        <begin position="44"/>
        <end position="65"/>
    </location>
</feature>
<proteinExistence type="inferred from homology"/>
<comment type="similarity">
    <text evidence="9">Belongs to the binding-protein-dependent transport system permease family. OppBC subfamily.</text>
</comment>
<evidence type="ECO:0000256" key="1">
    <source>
        <dbReference type="ARBA" id="ARBA00004651"/>
    </source>
</evidence>
<evidence type="ECO:0000256" key="6">
    <source>
        <dbReference type="ARBA" id="ARBA00022927"/>
    </source>
</evidence>
<dbReference type="NCBIfam" id="NF043080">
    <property type="entry name" value="MMSYN1_0166"/>
    <property type="match status" value="1"/>
</dbReference>
<dbReference type="PANTHER" id="PTHR43386:SF24">
    <property type="entry name" value="OLIGOPEPTIDE TRANSPORT SYSTEM PERMEASE PROTEIN AMID"/>
    <property type="match status" value="1"/>
</dbReference>
<dbReference type="PROSITE" id="PS50928">
    <property type="entry name" value="ABC_TM1"/>
    <property type="match status" value="1"/>
</dbReference>
<keyword evidence="2 10" id="KW-0813">Transport</keyword>
<feature type="transmembrane region" description="Helical" evidence="10">
    <location>
        <begin position="113"/>
        <end position="135"/>
    </location>
</feature>
<dbReference type="InterPro" id="IPR054864">
    <property type="entry name" value="OppC_permease"/>
</dbReference>
<comment type="subcellular location">
    <subcellularLocation>
        <location evidence="1 10">Cell membrane</location>
        <topology evidence="1 10">Multi-pass membrane protein</topology>
    </subcellularLocation>
</comment>
<evidence type="ECO:0000313" key="13">
    <source>
        <dbReference type="Proteomes" id="UP000461880"/>
    </source>
</evidence>
<dbReference type="Gene3D" id="1.10.3720.10">
    <property type="entry name" value="MetI-like"/>
    <property type="match status" value="1"/>
</dbReference>
<name>A0A7X2NQS6_9FIRM</name>
<evidence type="ECO:0000256" key="5">
    <source>
        <dbReference type="ARBA" id="ARBA00022856"/>
    </source>
</evidence>
<dbReference type="GO" id="GO:0005886">
    <property type="term" value="C:plasma membrane"/>
    <property type="evidence" value="ECO:0007669"/>
    <property type="project" value="UniProtKB-SubCell"/>
</dbReference>
<feature type="transmembrane region" description="Helical" evidence="10">
    <location>
        <begin position="279"/>
        <end position="301"/>
    </location>
</feature>
<dbReference type="GO" id="GO:0015833">
    <property type="term" value="P:peptide transport"/>
    <property type="evidence" value="ECO:0007669"/>
    <property type="project" value="UniProtKB-KW"/>
</dbReference>
<dbReference type="GO" id="GO:0055085">
    <property type="term" value="P:transmembrane transport"/>
    <property type="evidence" value="ECO:0007669"/>
    <property type="project" value="InterPro"/>
</dbReference>
<dbReference type="InterPro" id="IPR035906">
    <property type="entry name" value="MetI-like_sf"/>
</dbReference>
<keyword evidence="13" id="KW-1185">Reference proteome</keyword>
<feature type="transmembrane region" description="Helical" evidence="10">
    <location>
        <begin position="240"/>
        <end position="259"/>
    </location>
</feature>
<reference evidence="12 13" key="1">
    <citation type="submission" date="2019-08" db="EMBL/GenBank/DDBJ databases">
        <title>In-depth cultivation of the pig gut microbiome towards novel bacterial diversity and tailored functional studies.</title>
        <authorList>
            <person name="Wylensek D."/>
            <person name="Hitch T.C.A."/>
            <person name="Clavel T."/>
        </authorList>
    </citation>
    <scope>NUCLEOTIDE SEQUENCE [LARGE SCALE GENOMIC DNA]</scope>
    <source>
        <strain evidence="12 13">Oil+RF-744-GAM-WT-6</strain>
    </source>
</reference>
<evidence type="ECO:0000256" key="2">
    <source>
        <dbReference type="ARBA" id="ARBA00022448"/>
    </source>
</evidence>
<evidence type="ECO:0000256" key="10">
    <source>
        <dbReference type="RuleBase" id="RU363032"/>
    </source>
</evidence>
<keyword evidence="8 10" id="KW-0472">Membrane</keyword>
<dbReference type="SUPFAM" id="SSF161098">
    <property type="entry name" value="MetI-like"/>
    <property type="match status" value="1"/>
</dbReference>
<feature type="transmembrane region" description="Helical" evidence="10">
    <location>
        <begin position="147"/>
        <end position="167"/>
    </location>
</feature>
<sequence length="311" mass="34936">MSEMNVKDDRFTFQKADDSASEHISAPKYSYWKSVFRQFFRSKLAIMLLVVVIAVVLLSIFQPMFSGYSPMKTPNINNQAMKYIRPNSTYWFGTDDKGNSLFDAVWAGTRNSLIVSFSATAITVLVGVIVGMWWGFSKRVDAVMIQVYNVLANIPTTLIAMVLVYALGSGMGSLIFALSITSWVSVAYFIRVQVMIIRDREYNLASRCLGTSTWTMITKNILPYLVSVIMTEISRDIPSFISYEVFLSYLGVGLGRQYASLGQMIRDYSPYLVSTPYLFWIPVTISAVISVSLYIVGQTLADASDPRTHMI</sequence>
<evidence type="ECO:0000256" key="3">
    <source>
        <dbReference type="ARBA" id="ARBA00022475"/>
    </source>
</evidence>
<evidence type="ECO:0000259" key="11">
    <source>
        <dbReference type="PROSITE" id="PS50928"/>
    </source>
</evidence>
<protein>
    <submittedName>
        <fullName evidence="12">ABC transporter permease</fullName>
    </submittedName>
</protein>
<dbReference type="InterPro" id="IPR050366">
    <property type="entry name" value="BP-dependent_transpt_permease"/>
</dbReference>
<dbReference type="PANTHER" id="PTHR43386">
    <property type="entry name" value="OLIGOPEPTIDE TRANSPORT SYSTEM PERMEASE PROTEIN APPC"/>
    <property type="match status" value="1"/>
</dbReference>
<dbReference type="GO" id="GO:0015031">
    <property type="term" value="P:protein transport"/>
    <property type="evidence" value="ECO:0007669"/>
    <property type="project" value="UniProtKB-KW"/>
</dbReference>
<evidence type="ECO:0000313" key="12">
    <source>
        <dbReference type="EMBL" id="MSS57705.1"/>
    </source>
</evidence>
<dbReference type="AlphaFoldDB" id="A0A7X2NQS6"/>
<gene>
    <name evidence="12" type="ORF">FYJ51_02145</name>
</gene>
<evidence type="ECO:0000256" key="7">
    <source>
        <dbReference type="ARBA" id="ARBA00022989"/>
    </source>
</evidence>
<dbReference type="Pfam" id="PF00528">
    <property type="entry name" value="BPD_transp_1"/>
    <property type="match status" value="1"/>
</dbReference>
<dbReference type="EMBL" id="VUMN01000003">
    <property type="protein sequence ID" value="MSS57705.1"/>
    <property type="molecule type" value="Genomic_DNA"/>
</dbReference>
<comment type="caution">
    <text evidence="12">The sequence shown here is derived from an EMBL/GenBank/DDBJ whole genome shotgun (WGS) entry which is preliminary data.</text>
</comment>
<keyword evidence="3" id="KW-1003">Cell membrane</keyword>
<evidence type="ECO:0000256" key="9">
    <source>
        <dbReference type="ARBA" id="ARBA00024202"/>
    </source>
</evidence>
<dbReference type="RefSeq" id="WP_154502723.1">
    <property type="nucleotide sequence ID" value="NZ_JAQXPC010000087.1"/>
</dbReference>
<keyword evidence="4 10" id="KW-0812">Transmembrane</keyword>
<dbReference type="CDD" id="cd06261">
    <property type="entry name" value="TM_PBP2"/>
    <property type="match status" value="1"/>
</dbReference>
<accession>A0A7X2NQS6</accession>
<feature type="transmembrane region" description="Helical" evidence="10">
    <location>
        <begin position="173"/>
        <end position="190"/>
    </location>
</feature>
<evidence type="ECO:0000256" key="8">
    <source>
        <dbReference type="ARBA" id="ARBA00023136"/>
    </source>
</evidence>
<evidence type="ECO:0000256" key="4">
    <source>
        <dbReference type="ARBA" id="ARBA00022692"/>
    </source>
</evidence>
<organism evidence="12 13">
    <name type="scientific">Stecheria intestinalis</name>
    <dbReference type="NCBI Taxonomy" id="2606630"/>
    <lineage>
        <taxon>Bacteria</taxon>
        <taxon>Bacillati</taxon>
        <taxon>Bacillota</taxon>
        <taxon>Erysipelotrichia</taxon>
        <taxon>Erysipelotrichales</taxon>
        <taxon>Erysipelotrichaceae</taxon>
        <taxon>Stecheria</taxon>
    </lineage>
</organism>
<dbReference type="InterPro" id="IPR025966">
    <property type="entry name" value="OppC_N"/>
</dbReference>
<keyword evidence="5" id="KW-0571">Peptide transport</keyword>
<keyword evidence="7 10" id="KW-1133">Transmembrane helix</keyword>
<feature type="domain" description="ABC transmembrane type-1" evidence="11">
    <location>
        <begin position="109"/>
        <end position="301"/>
    </location>
</feature>
<dbReference type="Proteomes" id="UP000461880">
    <property type="component" value="Unassembled WGS sequence"/>
</dbReference>